<dbReference type="InterPro" id="IPR003718">
    <property type="entry name" value="OsmC/Ohr_fam"/>
</dbReference>
<reference evidence="2" key="1">
    <citation type="submission" date="2018-05" db="EMBL/GenBank/DDBJ databases">
        <authorList>
            <person name="Lanie J.A."/>
            <person name="Ng W.-L."/>
            <person name="Kazmierczak K.M."/>
            <person name="Andrzejewski T.M."/>
            <person name="Davidsen T.M."/>
            <person name="Wayne K.J."/>
            <person name="Tettelin H."/>
            <person name="Glass J.I."/>
            <person name="Rusch D."/>
            <person name="Podicherti R."/>
            <person name="Tsui H.-C.T."/>
            <person name="Winkler M.E."/>
        </authorList>
    </citation>
    <scope>NUCLEOTIDE SEQUENCE</scope>
</reference>
<accession>A0A381PNF6</accession>
<dbReference type="InterPro" id="IPR019904">
    <property type="entry name" value="Peroxiredoxin_OsmC"/>
</dbReference>
<gene>
    <name evidence="2" type="ORF">METZ01_LOCUS20998</name>
</gene>
<proteinExistence type="predicted"/>
<dbReference type="InterPro" id="IPR036102">
    <property type="entry name" value="OsmC/Ohrsf"/>
</dbReference>
<dbReference type="GO" id="GO:0006979">
    <property type="term" value="P:response to oxidative stress"/>
    <property type="evidence" value="ECO:0007669"/>
    <property type="project" value="InterPro"/>
</dbReference>
<evidence type="ECO:0000313" key="2">
    <source>
        <dbReference type="EMBL" id="SUZ68144.1"/>
    </source>
</evidence>
<name>A0A381PNF6_9ZZZZ</name>
<evidence type="ECO:0008006" key="3">
    <source>
        <dbReference type="Google" id="ProtNLM"/>
    </source>
</evidence>
<dbReference type="GO" id="GO:0004601">
    <property type="term" value="F:peroxidase activity"/>
    <property type="evidence" value="ECO:0007669"/>
    <property type="project" value="InterPro"/>
</dbReference>
<feature type="region of interest" description="Disordered" evidence="1">
    <location>
        <begin position="1"/>
        <end position="24"/>
    </location>
</feature>
<dbReference type="PANTHER" id="PTHR42830:SF1">
    <property type="entry name" value="OSMOTICALLY INDUCIBLE FAMILY PROTEIN"/>
    <property type="match status" value="1"/>
</dbReference>
<protein>
    <recommendedName>
        <fullName evidence="3">OsmC family peroxiredoxin</fullName>
    </recommendedName>
</protein>
<dbReference type="SUPFAM" id="SSF82784">
    <property type="entry name" value="OsmC-like"/>
    <property type="match status" value="1"/>
</dbReference>
<dbReference type="PANTHER" id="PTHR42830">
    <property type="entry name" value="OSMOTICALLY INDUCIBLE FAMILY PROTEIN"/>
    <property type="match status" value="1"/>
</dbReference>
<dbReference type="InterPro" id="IPR015946">
    <property type="entry name" value="KH_dom-like_a/b"/>
</dbReference>
<organism evidence="2">
    <name type="scientific">marine metagenome</name>
    <dbReference type="NCBI Taxonomy" id="408172"/>
    <lineage>
        <taxon>unclassified sequences</taxon>
        <taxon>metagenomes</taxon>
        <taxon>ecological metagenomes</taxon>
    </lineage>
</organism>
<dbReference type="EMBL" id="UINC01001031">
    <property type="protein sequence ID" value="SUZ68144.1"/>
    <property type="molecule type" value="Genomic_DNA"/>
</dbReference>
<dbReference type="Pfam" id="PF02566">
    <property type="entry name" value="OsmC"/>
    <property type="match status" value="1"/>
</dbReference>
<dbReference type="Gene3D" id="3.30.300.20">
    <property type="match status" value="1"/>
</dbReference>
<sequence>MKRTSHVVWNGNGKDGNGTLSTQSGALKDLPYSFKTRFQNDDGKLGTNPEELIAAAHAGCFNMKLSFVLNENDFYPDELTTDAELTFVDGVVESIELKLNAKISNIGNDKFQELAEIAKNNCPISGLLKCDIKLVAVLD</sequence>
<dbReference type="InterPro" id="IPR052707">
    <property type="entry name" value="OsmC_Ohr_Peroxiredoxin"/>
</dbReference>
<dbReference type="NCBIfam" id="TIGR03562">
    <property type="entry name" value="osmo_induc_OsmC"/>
    <property type="match status" value="1"/>
</dbReference>
<dbReference type="AlphaFoldDB" id="A0A381PNF6"/>
<evidence type="ECO:0000256" key="1">
    <source>
        <dbReference type="SAM" id="MobiDB-lite"/>
    </source>
</evidence>